<keyword evidence="7" id="KW-0679">Respiratory chain</keyword>
<keyword evidence="9" id="KW-0999">Mitochondrion inner membrane</keyword>
<evidence type="ECO:0000256" key="10">
    <source>
        <dbReference type="ARBA" id="ARBA00022982"/>
    </source>
</evidence>
<evidence type="ECO:0000256" key="13">
    <source>
        <dbReference type="ARBA" id="ARBA00023128"/>
    </source>
</evidence>
<evidence type="ECO:0000256" key="4">
    <source>
        <dbReference type="ARBA" id="ARBA00011533"/>
    </source>
</evidence>
<keyword evidence="8 17" id="KW-0812">Transmembrane</keyword>
<dbReference type="Ensembl" id="ENSTGET00000009601.1">
    <property type="protein sequence ID" value="ENSTGEP00000007972.1"/>
    <property type="gene ID" value="ENSTGEG00000006535.1"/>
</dbReference>
<dbReference type="Proteomes" id="UP000694411">
    <property type="component" value="Chromosome 7b"/>
</dbReference>
<reference evidence="18" key="1">
    <citation type="submission" date="2018-05" db="EMBL/GenBank/DDBJ databases">
        <title>Whole genome of Theropithecus gelada.</title>
        <authorList>
            <person name="Chiou K.L."/>
            <person name="Snyder-Mackler N."/>
        </authorList>
    </citation>
    <scope>NUCLEOTIDE SEQUENCE [LARGE SCALE GENOMIC DNA]</scope>
</reference>
<evidence type="ECO:0000256" key="7">
    <source>
        <dbReference type="ARBA" id="ARBA00022660"/>
    </source>
</evidence>
<evidence type="ECO:0000256" key="3">
    <source>
        <dbReference type="ARBA" id="ARBA00008253"/>
    </source>
</evidence>
<keyword evidence="14 17" id="KW-0472">Membrane</keyword>
<sequence length="104" mass="11766">MLRVLAAIAAAFLKNAWPKLQVLVLFLTIGGLAINLTPFCPYTMYSTRINRATPHNNLVLLRDDGNILDIPSHPQGPSLEWLKKLQALPLTWRRPCPLWPPIKM</sequence>
<dbReference type="AlphaFoldDB" id="A0A8D2EG51"/>
<comment type="similarity">
    <text evidence="3">Belongs to the complex I NDUFA3 subunit family.</text>
</comment>
<dbReference type="GO" id="GO:0005743">
    <property type="term" value="C:mitochondrial inner membrane"/>
    <property type="evidence" value="ECO:0007669"/>
    <property type="project" value="UniProtKB-SubCell"/>
</dbReference>
<comment type="function">
    <text evidence="1">Accessory subunit of the mitochondrial membrane respiratory chain NADH dehydrogenase (Complex I), that is believed not to be involved in catalysis. Complex I functions in the transfer of electrons from NADH to the respiratory chain. The immediate electron acceptor for the enzyme is believed to be ubiquinone.</text>
</comment>
<keyword evidence="12" id="KW-0007">Acetylation</keyword>
<evidence type="ECO:0000256" key="12">
    <source>
        <dbReference type="ARBA" id="ARBA00022990"/>
    </source>
</evidence>
<evidence type="ECO:0000256" key="17">
    <source>
        <dbReference type="SAM" id="Phobius"/>
    </source>
</evidence>
<feature type="transmembrane region" description="Helical" evidence="17">
    <location>
        <begin position="26"/>
        <end position="45"/>
    </location>
</feature>
<reference evidence="18" key="3">
    <citation type="submission" date="2025-09" db="UniProtKB">
        <authorList>
            <consortium name="Ensembl"/>
        </authorList>
    </citation>
    <scope>IDENTIFICATION</scope>
</reference>
<keyword evidence="10" id="KW-0249">Electron transport</keyword>
<name>A0A8D2EG51_THEGE</name>
<protein>
    <recommendedName>
        <fullName evidence="5">NADH dehydrogenase [ubiquinone] 1 alpha subcomplex subunit 3</fullName>
    </recommendedName>
    <alternativeName>
        <fullName evidence="15">Complex I-B9</fullName>
    </alternativeName>
    <alternativeName>
        <fullName evidence="16">NADH-ubiquinone oxidoreductase B9 subunit</fullName>
    </alternativeName>
</protein>
<keyword evidence="19" id="KW-1185">Reference proteome</keyword>
<organism evidence="18 19">
    <name type="scientific">Theropithecus gelada</name>
    <name type="common">Gelada baboon</name>
    <dbReference type="NCBI Taxonomy" id="9565"/>
    <lineage>
        <taxon>Eukaryota</taxon>
        <taxon>Metazoa</taxon>
        <taxon>Chordata</taxon>
        <taxon>Craniata</taxon>
        <taxon>Vertebrata</taxon>
        <taxon>Euteleostomi</taxon>
        <taxon>Mammalia</taxon>
        <taxon>Eutheria</taxon>
        <taxon>Euarchontoglires</taxon>
        <taxon>Primates</taxon>
        <taxon>Haplorrhini</taxon>
        <taxon>Catarrhini</taxon>
        <taxon>Cercopithecidae</taxon>
        <taxon>Cercopithecinae</taxon>
        <taxon>Theropithecus</taxon>
    </lineage>
</organism>
<dbReference type="PANTHER" id="PTHR15221">
    <property type="entry name" value="NADH DEHYDROGENASE [UBIQUINONE] 1 ALPHA SUBCOMPLEX SUBUNIT 3"/>
    <property type="match status" value="1"/>
</dbReference>
<keyword evidence="6" id="KW-0813">Transport</keyword>
<evidence type="ECO:0000256" key="2">
    <source>
        <dbReference type="ARBA" id="ARBA00004434"/>
    </source>
</evidence>
<evidence type="ECO:0000256" key="6">
    <source>
        <dbReference type="ARBA" id="ARBA00022448"/>
    </source>
</evidence>
<keyword evidence="11 17" id="KW-1133">Transmembrane helix</keyword>
<dbReference type="InterPro" id="IPR026626">
    <property type="entry name" value="NDUFA3"/>
</dbReference>
<proteinExistence type="inferred from homology"/>
<evidence type="ECO:0000256" key="14">
    <source>
        <dbReference type="ARBA" id="ARBA00023136"/>
    </source>
</evidence>
<evidence type="ECO:0000256" key="11">
    <source>
        <dbReference type="ARBA" id="ARBA00022989"/>
    </source>
</evidence>
<dbReference type="PANTHER" id="PTHR15221:SF0">
    <property type="entry name" value="NADH DEHYDROGENASE [UBIQUINONE] 1 ALPHA SUBCOMPLEX SUBUNIT 3"/>
    <property type="match status" value="1"/>
</dbReference>
<evidence type="ECO:0000256" key="1">
    <source>
        <dbReference type="ARBA" id="ARBA00003195"/>
    </source>
</evidence>
<evidence type="ECO:0000313" key="19">
    <source>
        <dbReference type="Proteomes" id="UP000694411"/>
    </source>
</evidence>
<evidence type="ECO:0000313" key="18">
    <source>
        <dbReference type="Ensembl" id="ENSTGEP00000007972.1"/>
    </source>
</evidence>
<dbReference type="GO" id="GO:0045271">
    <property type="term" value="C:respiratory chain complex I"/>
    <property type="evidence" value="ECO:0007669"/>
    <property type="project" value="InterPro"/>
</dbReference>
<accession>A0A8D2EG51</accession>
<dbReference type="Pfam" id="PF14987">
    <property type="entry name" value="NADHdh_A3"/>
    <property type="match status" value="1"/>
</dbReference>
<reference evidence="18" key="2">
    <citation type="submission" date="2025-08" db="UniProtKB">
        <authorList>
            <consortium name="Ensembl"/>
        </authorList>
    </citation>
    <scope>IDENTIFICATION</scope>
</reference>
<evidence type="ECO:0000256" key="15">
    <source>
        <dbReference type="ARBA" id="ARBA00031425"/>
    </source>
</evidence>
<evidence type="ECO:0000256" key="5">
    <source>
        <dbReference type="ARBA" id="ARBA00016391"/>
    </source>
</evidence>
<comment type="subcellular location">
    <subcellularLocation>
        <location evidence="2">Mitochondrion inner membrane</location>
        <topology evidence="2">Single-pass membrane protein</topology>
    </subcellularLocation>
</comment>
<comment type="subunit">
    <text evidence="4">Complex I is composed of 45 different subunits.</text>
</comment>
<keyword evidence="13" id="KW-0496">Mitochondrion</keyword>
<evidence type="ECO:0000256" key="9">
    <source>
        <dbReference type="ARBA" id="ARBA00022792"/>
    </source>
</evidence>
<evidence type="ECO:0000256" key="8">
    <source>
        <dbReference type="ARBA" id="ARBA00022692"/>
    </source>
</evidence>
<evidence type="ECO:0000256" key="16">
    <source>
        <dbReference type="ARBA" id="ARBA00032035"/>
    </source>
</evidence>